<keyword evidence="2" id="KW-1185">Reference proteome</keyword>
<dbReference type="RefSeq" id="XP_056041950.1">
    <property type="nucleotide sequence ID" value="XM_056190541.1"/>
</dbReference>
<reference evidence="1" key="1">
    <citation type="submission" date="2023-03" db="EMBL/GenBank/DDBJ databases">
        <title>Near-Complete genome sequence of Lipomyces tetrasporous NRRL Y-64009, an oleaginous yeast capable of growing on lignocellulosic hydrolysates.</title>
        <authorList>
            <consortium name="Lawrence Berkeley National Laboratory"/>
            <person name="Jagtap S.S."/>
            <person name="Liu J.-J."/>
            <person name="Walukiewicz H.E."/>
            <person name="Pangilinan J."/>
            <person name="Lipzen A."/>
            <person name="Ahrendt S."/>
            <person name="Koriabine M."/>
            <person name="Cobaugh K."/>
            <person name="Salamov A."/>
            <person name="Yoshinaga Y."/>
            <person name="Ng V."/>
            <person name="Daum C."/>
            <person name="Grigoriev I.V."/>
            <person name="Slininger P.J."/>
            <person name="Dien B.S."/>
            <person name="Jin Y.-S."/>
            <person name="Rao C.V."/>
        </authorList>
    </citation>
    <scope>NUCLEOTIDE SEQUENCE</scope>
    <source>
        <strain evidence="1">NRRL Y-64009</strain>
    </source>
</reference>
<dbReference type="AlphaFoldDB" id="A0AAD7VRU8"/>
<comment type="caution">
    <text evidence="1">The sequence shown here is derived from an EMBL/GenBank/DDBJ whole genome shotgun (WGS) entry which is preliminary data.</text>
</comment>
<accession>A0AAD7VRU8</accession>
<evidence type="ECO:0000313" key="1">
    <source>
        <dbReference type="EMBL" id="KAJ8098500.1"/>
    </source>
</evidence>
<sequence length="98" mass="10741">MNDLYFVLNDGIDEEASPEARLDSSQNATSLENDVLPSESASQIQQLQLESLAEIQVEENLPGVPDFRNLHPLTGHGHTLTYPNLKIPGSLRKVTKGS</sequence>
<dbReference type="Proteomes" id="UP001217417">
    <property type="component" value="Unassembled WGS sequence"/>
</dbReference>
<name>A0AAD7VRU8_9ASCO</name>
<organism evidence="1 2">
    <name type="scientific">Lipomyces tetrasporus</name>
    <dbReference type="NCBI Taxonomy" id="54092"/>
    <lineage>
        <taxon>Eukaryota</taxon>
        <taxon>Fungi</taxon>
        <taxon>Dikarya</taxon>
        <taxon>Ascomycota</taxon>
        <taxon>Saccharomycotina</taxon>
        <taxon>Lipomycetes</taxon>
        <taxon>Lipomycetales</taxon>
        <taxon>Lipomycetaceae</taxon>
        <taxon>Lipomyces</taxon>
    </lineage>
</organism>
<protein>
    <submittedName>
        <fullName evidence="1">Uncharacterized protein</fullName>
    </submittedName>
</protein>
<gene>
    <name evidence="1" type="ORF">POJ06DRAFT_296390</name>
</gene>
<proteinExistence type="predicted"/>
<dbReference type="EMBL" id="JARPMG010000008">
    <property type="protein sequence ID" value="KAJ8098500.1"/>
    <property type="molecule type" value="Genomic_DNA"/>
</dbReference>
<evidence type="ECO:0000313" key="2">
    <source>
        <dbReference type="Proteomes" id="UP001217417"/>
    </source>
</evidence>
<dbReference type="GeneID" id="80885707"/>